<protein>
    <submittedName>
        <fullName evidence="9">Uncharacterized protein LOC109706269</fullName>
    </submittedName>
</protein>
<gene>
    <name evidence="9" type="primary">LOC109706269</name>
</gene>
<dbReference type="PANTHER" id="PTHR31677">
    <property type="entry name" value="AP2 DOMAIN CLASS TRANSCRIPTION FACTOR"/>
    <property type="match status" value="1"/>
</dbReference>
<evidence type="ECO:0000256" key="6">
    <source>
        <dbReference type="SAM" id="MobiDB-lite"/>
    </source>
</evidence>
<dbReference type="InterPro" id="IPR036955">
    <property type="entry name" value="AP2/ERF_dom_sf"/>
</dbReference>
<dbReference type="FunFam" id="3.30.730.10:FF:000001">
    <property type="entry name" value="Ethylene-responsive transcription factor 2"/>
    <property type="match status" value="1"/>
</dbReference>
<dbReference type="Pfam" id="PF00847">
    <property type="entry name" value="AP2"/>
    <property type="match status" value="1"/>
</dbReference>
<reference evidence="9" key="2">
    <citation type="submission" date="2025-08" db="UniProtKB">
        <authorList>
            <consortium name="RefSeq"/>
        </authorList>
    </citation>
    <scope>IDENTIFICATION</scope>
    <source>
        <tissue evidence="9">Leaf</tissue>
    </source>
</reference>
<feature type="domain" description="AP2/ERF" evidence="7">
    <location>
        <begin position="57"/>
        <end position="114"/>
    </location>
</feature>
<dbReference type="InterPro" id="IPR001471">
    <property type="entry name" value="AP2/ERF_dom"/>
</dbReference>
<evidence type="ECO:0000259" key="7">
    <source>
        <dbReference type="PROSITE" id="PS51032"/>
    </source>
</evidence>
<name>A0A6P5EH31_ANACO</name>
<dbReference type="AlphaFoldDB" id="A0A6P5EH31"/>
<evidence type="ECO:0000256" key="2">
    <source>
        <dbReference type="ARBA" id="ARBA00023015"/>
    </source>
</evidence>
<dbReference type="InterPro" id="IPR016177">
    <property type="entry name" value="DNA-bd_dom_sf"/>
</dbReference>
<evidence type="ECO:0000256" key="5">
    <source>
        <dbReference type="ARBA" id="ARBA00023242"/>
    </source>
</evidence>
<dbReference type="Gene3D" id="3.30.730.10">
    <property type="entry name" value="AP2/ERF domain"/>
    <property type="match status" value="1"/>
</dbReference>
<evidence type="ECO:0000256" key="3">
    <source>
        <dbReference type="ARBA" id="ARBA00023125"/>
    </source>
</evidence>
<keyword evidence="2" id="KW-0805">Transcription regulation</keyword>
<dbReference type="GO" id="GO:0003700">
    <property type="term" value="F:DNA-binding transcription factor activity"/>
    <property type="evidence" value="ECO:0007669"/>
    <property type="project" value="InterPro"/>
</dbReference>
<dbReference type="CDD" id="cd00018">
    <property type="entry name" value="AP2"/>
    <property type="match status" value="1"/>
</dbReference>
<dbReference type="RefSeq" id="XP_020082642.1">
    <property type="nucleotide sequence ID" value="XM_020227053.1"/>
</dbReference>
<evidence type="ECO:0000313" key="9">
    <source>
        <dbReference type="RefSeq" id="XP_020082642.1"/>
    </source>
</evidence>
<keyword evidence="3" id="KW-0238">DNA-binding</keyword>
<dbReference type="PROSITE" id="PS51032">
    <property type="entry name" value="AP2_ERF"/>
    <property type="match status" value="1"/>
</dbReference>
<dbReference type="OrthoDB" id="642697at2759"/>
<proteinExistence type="predicted"/>
<feature type="compositionally biased region" description="Gly residues" evidence="6">
    <location>
        <begin position="21"/>
        <end position="57"/>
    </location>
</feature>
<dbReference type="PANTHER" id="PTHR31677:SF146">
    <property type="entry name" value="ETHYLENE-RESPONSIVE TRANSCRIPTION FACTOR ESR2"/>
    <property type="match status" value="1"/>
</dbReference>
<keyword evidence="4" id="KW-0804">Transcription</keyword>
<accession>A0A6P5EH31</accession>
<dbReference type="GeneID" id="109706269"/>
<dbReference type="GO" id="GO:0003677">
    <property type="term" value="F:DNA binding"/>
    <property type="evidence" value="ECO:0007669"/>
    <property type="project" value="UniProtKB-KW"/>
</dbReference>
<reference evidence="8" key="1">
    <citation type="journal article" date="2015" name="Nat. Genet.">
        <title>The pineapple genome and the evolution of CAM photosynthesis.</title>
        <authorList>
            <person name="Ming R."/>
            <person name="VanBuren R."/>
            <person name="Wai C.M."/>
            <person name="Tang H."/>
            <person name="Schatz M.C."/>
            <person name="Bowers J.E."/>
            <person name="Lyons E."/>
            <person name="Wang M.L."/>
            <person name="Chen J."/>
            <person name="Biggers E."/>
            <person name="Zhang J."/>
            <person name="Huang L."/>
            <person name="Zhang L."/>
            <person name="Miao W."/>
            <person name="Zhang J."/>
            <person name="Ye Z."/>
            <person name="Miao C."/>
            <person name="Lin Z."/>
            <person name="Wang H."/>
            <person name="Zhou H."/>
            <person name="Yim W.C."/>
            <person name="Priest H.D."/>
            <person name="Zheng C."/>
            <person name="Woodhouse M."/>
            <person name="Edger P.P."/>
            <person name="Guyot R."/>
            <person name="Guo H.B."/>
            <person name="Guo H."/>
            <person name="Zheng G."/>
            <person name="Singh R."/>
            <person name="Sharma A."/>
            <person name="Min X."/>
            <person name="Zheng Y."/>
            <person name="Lee H."/>
            <person name="Gurtowski J."/>
            <person name="Sedlazeck F.J."/>
            <person name="Harkess A."/>
            <person name="McKain M.R."/>
            <person name="Liao Z."/>
            <person name="Fang J."/>
            <person name="Liu J."/>
            <person name="Zhang X."/>
            <person name="Zhang Q."/>
            <person name="Hu W."/>
            <person name="Qin Y."/>
            <person name="Wang K."/>
            <person name="Chen L.Y."/>
            <person name="Shirley N."/>
            <person name="Lin Y.R."/>
            <person name="Liu L.Y."/>
            <person name="Hernandez A.G."/>
            <person name="Wright C.L."/>
            <person name="Bulone V."/>
            <person name="Tuskan G.A."/>
            <person name="Heath K."/>
            <person name="Zee F."/>
            <person name="Moore P.H."/>
            <person name="Sunkar R."/>
            <person name="Leebens-Mack J.H."/>
            <person name="Mockler T."/>
            <person name="Bennetzen J.L."/>
            <person name="Freeling M."/>
            <person name="Sankoff D."/>
            <person name="Paterson A.H."/>
            <person name="Zhu X."/>
            <person name="Yang X."/>
            <person name="Smith J.A."/>
            <person name="Cushman J.C."/>
            <person name="Paull R.E."/>
            <person name="Yu Q."/>
        </authorList>
    </citation>
    <scope>NUCLEOTIDE SEQUENCE [LARGE SCALE GENOMIC DNA]</scope>
    <source>
        <strain evidence="8">cv. F153</strain>
    </source>
</reference>
<evidence type="ECO:0000256" key="4">
    <source>
        <dbReference type="ARBA" id="ARBA00023163"/>
    </source>
</evidence>
<dbReference type="GO" id="GO:0005634">
    <property type="term" value="C:nucleus"/>
    <property type="evidence" value="ECO:0007669"/>
    <property type="project" value="UniProtKB-SubCell"/>
</dbReference>
<evidence type="ECO:0000313" key="8">
    <source>
        <dbReference type="Proteomes" id="UP000515123"/>
    </source>
</evidence>
<organism evidence="8 9">
    <name type="scientific">Ananas comosus</name>
    <name type="common">Pineapple</name>
    <name type="synonym">Ananas ananas</name>
    <dbReference type="NCBI Taxonomy" id="4615"/>
    <lineage>
        <taxon>Eukaryota</taxon>
        <taxon>Viridiplantae</taxon>
        <taxon>Streptophyta</taxon>
        <taxon>Embryophyta</taxon>
        <taxon>Tracheophyta</taxon>
        <taxon>Spermatophyta</taxon>
        <taxon>Magnoliopsida</taxon>
        <taxon>Liliopsida</taxon>
        <taxon>Poales</taxon>
        <taxon>Bromeliaceae</taxon>
        <taxon>Bromelioideae</taxon>
        <taxon>Ananas</taxon>
    </lineage>
</organism>
<dbReference type="PRINTS" id="PR00367">
    <property type="entry name" value="ETHRSPELEMNT"/>
</dbReference>
<evidence type="ECO:0000256" key="1">
    <source>
        <dbReference type="ARBA" id="ARBA00004123"/>
    </source>
</evidence>
<feature type="region of interest" description="Disordered" evidence="6">
    <location>
        <begin position="1"/>
        <end position="61"/>
    </location>
</feature>
<dbReference type="Proteomes" id="UP000515123">
    <property type="component" value="Unplaced"/>
</dbReference>
<comment type="subcellular location">
    <subcellularLocation>
        <location evidence="1">Nucleus</location>
    </subcellularLocation>
</comment>
<dbReference type="SUPFAM" id="SSF54171">
    <property type="entry name" value="DNA-binding domain"/>
    <property type="match status" value="1"/>
</dbReference>
<keyword evidence="5" id="KW-0539">Nucleus</keyword>
<dbReference type="SMART" id="SM00380">
    <property type="entry name" value="AP2"/>
    <property type="match status" value="1"/>
</dbReference>
<sequence length="442" mass="47960">MEDTSNAAAHHQYHQQKRCGGNSGRRAGAGAGAGAGVGAGAGAGAGAAQREGGGGTKYRGVRRRPWGRYAAEIRDPQSKERRWLGTFDTAEQAACAYDIAARAMRGLKARTNFPIAHPAAAFPVDPPNSSWPRPPHPAFNFINNNPYHHNHHHHHHHHRHHYHQYPAYNYNVGLPVFSSSSSSSCESASLLPRNLLHPNDGGSSSSHYSFNVPTDHAVDHGCASCASHLSSWPLSIPPGDCTYASGIARSLVDDDIGARYAAASSSPSSEYLSGSTLLLGQQQQRQQQQNHPPNYCTAADVKLSSPSSDTVFDGNSNTTTVSISNNDNNSDDWDLFCSEPADAGLLQEIIHGFCPHRRHRRNDKSKEMAGRIDAAGKFHADEMMTIEHGDRRGLVSLKSEVETFDVDTSADGPDNFPMVPQGLLEDIVQYPDFFEILSAKLR</sequence>
<keyword evidence="8" id="KW-1185">Reference proteome</keyword>